<dbReference type="Proteomes" id="UP001055072">
    <property type="component" value="Unassembled WGS sequence"/>
</dbReference>
<keyword evidence="2" id="KW-1185">Reference proteome</keyword>
<dbReference type="EMBL" id="MU274927">
    <property type="protein sequence ID" value="KAI0085934.1"/>
    <property type="molecule type" value="Genomic_DNA"/>
</dbReference>
<accession>A0ACB8TVP9</accession>
<protein>
    <submittedName>
        <fullName evidence="1">Uncharacterized protein</fullName>
    </submittedName>
</protein>
<gene>
    <name evidence="1" type="ORF">BDY19DRAFT_963763</name>
</gene>
<comment type="caution">
    <text evidence="1">The sequence shown here is derived from an EMBL/GenBank/DDBJ whole genome shotgun (WGS) entry which is preliminary data.</text>
</comment>
<organism evidence="1 2">
    <name type="scientific">Irpex rosettiformis</name>
    <dbReference type="NCBI Taxonomy" id="378272"/>
    <lineage>
        <taxon>Eukaryota</taxon>
        <taxon>Fungi</taxon>
        <taxon>Dikarya</taxon>
        <taxon>Basidiomycota</taxon>
        <taxon>Agaricomycotina</taxon>
        <taxon>Agaricomycetes</taxon>
        <taxon>Polyporales</taxon>
        <taxon>Irpicaceae</taxon>
        <taxon>Irpex</taxon>
    </lineage>
</organism>
<evidence type="ECO:0000313" key="1">
    <source>
        <dbReference type="EMBL" id="KAI0085934.1"/>
    </source>
</evidence>
<reference evidence="1" key="1">
    <citation type="journal article" date="2021" name="Environ. Microbiol.">
        <title>Gene family expansions and transcriptome signatures uncover fungal adaptations to wood decay.</title>
        <authorList>
            <person name="Hage H."/>
            <person name="Miyauchi S."/>
            <person name="Viragh M."/>
            <person name="Drula E."/>
            <person name="Min B."/>
            <person name="Chaduli D."/>
            <person name="Navarro D."/>
            <person name="Favel A."/>
            <person name="Norest M."/>
            <person name="Lesage-Meessen L."/>
            <person name="Balint B."/>
            <person name="Merenyi Z."/>
            <person name="de Eugenio L."/>
            <person name="Morin E."/>
            <person name="Martinez A.T."/>
            <person name="Baldrian P."/>
            <person name="Stursova M."/>
            <person name="Martinez M.J."/>
            <person name="Novotny C."/>
            <person name="Magnuson J.K."/>
            <person name="Spatafora J.W."/>
            <person name="Maurice S."/>
            <person name="Pangilinan J."/>
            <person name="Andreopoulos W."/>
            <person name="LaButti K."/>
            <person name="Hundley H."/>
            <person name="Na H."/>
            <person name="Kuo A."/>
            <person name="Barry K."/>
            <person name="Lipzen A."/>
            <person name="Henrissat B."/>
            <person name="Riley R."/>
            <person name="Ahrendt S."/>
            <person name="Nagy L.G."/>
            <person name="Grigoriev I.V."/>
            <person name="Martin F."/>
            <person name="Rosso M.N."/>
        </authorList>
    </citation>
    <scope>NUCLEOTIDE SEQUENCE</scope>
    <source>
        <strain evidence="1">CBS 384.51</strain>
    </source>
</reference>
<evidence type="ECO:0000313" key="2">
    <source>
        <dbReference type="Proteomes" id="UP001055072"/>
    </source>
</evidence>
<proteinExistence type="predicted"/>
<name>A0ACB8TVP9_9APHY</name>
<sequence>MAQWGQGFQYPAQTGFNPQQQQPQQFQQQGFQPGLAPQPTGFPGQRPPGFQQAQPTGYAGLQQPQQGGFGLQQGGLQPQATGFPGLQMQPTGFQPQQSAFQRRAPPPPPVPPIPSQFQQQTPQQTGFLGAGLPNRFGNPSPGPLTAQPTGFIGAGGGLQPLLPQATGYIDPRLQMMSSTFLPANTSSPYNAAGAPQFQPMQSGFSLQQSFQQHNQNQRGTAAPRVPWALSKAEKKSYDQIFRAWDTRGEGFITGQTALEVFGQSGLDKNDLAKIWALADGDNRGKLNLAEFHVAMGLIYRKLNGNEIPDQLPPELVPPSHRDLDESVDFLKDLLKSDPRSRSPAGFDDGPVSKLKDRSFHSQGAYGAGGRQDATVYKHSDDAPPGGFYKSRYRTVDRSAIRTASESNSPSSDLSDLKRTLENTAKALDRNAEDYASRTKEDEELDREMSDLKYRVKRLQEDLDYVSRGPKTASKDEERRRLERELLNILHERLPELERRIQDREERKKREQREWDRERDRRNDRFGRYDDREDKYSSSRYDRDDDRDRYRSYDRDEPERYRDSSRDRPYSRNRERDYDRPRSPVITARSPPPPPPPAPTSSVNRPPPAPLPAKSPAPGVKKMSPEERKAFMQAEAQKRIQERMAALGVTPTASATSKVDSTVEDRLAKEKQEAEEKVKAADREAEEREKLRRERLESEKATKDVSSPTTPVAPTPPVPSAALPAPRVAPPAPKPRAPAPPPPRKTPSRPPVIPRTPSVTVPAASPAPPPPPPAPPVEPEEDPEEVALRAREAALRKAREERLERLRRLEQEEAEANRRLEEEFEARRKQFSSPPAPTPLAQPPPPAPSVVAPVIVAPPSPPPPPPPPVTNPPVASPPAAEKSTTNPFSRLMKEGSTPGAGSPSTPANGSTNPFFKPTSPPSAPVAVPPIVPPPPSIPRSTKSPAPPAVKTHYNTAPQDESDWDDVEEKEEEDSSEDELDSSRDTRNKLAQHLFGSMIPSRPQSTAPPSATPKSGTPAPPAPPPSAPPAFETVVAEGIPPPPPPPAPPVAPMAPPPPAAAIPAPAPSGDRSALLNAIQAGKSLRKTQTNDRSAAPVSGHVIGDVGPPAHVSAVPRAPSPPSPQAFAAPPSIAPSEPSFVAPTESNTSERSNRESVGWFGNLAADTGAAHLSRLESMAEEEEPSVPTPAAVPEIQVETVGHDAPKEDDPMQDIDLSTEYRVRSLYAYEGQRAEDLSFGENLMLTAHPSKTSGDWWYGSLVRDGKSGFFPKTYVEPVQIVKATALYTYEGSNPDELPFAEGDELTIVDHSEADWWKAERSGVVFIVPTAYLQLNEDESKNQQPLNDQGETLVTLVTPKEVTEAATESAEADATDDEDESDWDSNSEGSYETADSFESSSDEEEELTEEQRKAEREARELERQRVLSAAGLVVMKSDRKPPPRPARRKSIRKHRPPPAVPEKRQTPSRPPKDLPILPDTDNKDTSLRLDDAYERYEAYKQSTANFKRLSSASIDTSASLSVYSPSLTLSPSPSNDQENTSQTGSHFLSFFGRKTPANDGETRTRPIISGPIPISGPNMKDSASSVSSDSEFGATWASLIDKSALEEIPPKERRRQEAIFELIATEGAYVRDLQLIVEVFYTRLLPLLDDKATKVLFANVEDILLTNTTFLSTLEERQRESRLYIDSIGDILKLNISHMGVYLEYCVNHGTAIRLLQSLRESNPELASTLQRLREEPAVRNLDLSSYLLVPMQRITRYPLLIKQILHYSEVAEERRLVENALDTSEKILNHINETIREQEGRERLRTISKDLWIGQGRLDLTAPTRNMGPRKLLKEGILNKAKSGRRLHAFLCSDILVLTDEAAKTLYRVPIPLVEVQVKEVSGPLAGRDDLAFQLALAYPRGGDKINLRASSARDCQVWMQAIENASHYARQAEKRAAKRRG</sequence>